<dbReference type="KEGG" id="ppsu:NO713_04755"/>
<dbReference type="EMBL" id="LR882967">
    <property type="protein sequence ID" value="CAD5981021.1"/>
    <property type="molecule type" value="Genomic_DNA"/>
</dbReference>
<dbReference type="Proteomes" id="UP001153719">
    <property type="component" value="Chromosome"/>
</dbReference>
<evidence type="ECO:0000313" key="1">
    <source>
        <dbReference type="EMBL" id="CAD5981021.1"/>
    </source>
</evidence>
<reference evidence="1" key="1">
    <citation type="submission" date="2020-09" db="EMBL/GenBank/DDBJ databases">
        <authorList>
            <person name="Blom J."/>
        </authorList>
    </citation>
    <scope>NUCLEOTIDE SEQUENCE</scope>
    <source>
        <strain evidence="1">No.713</strain>
    </source>
</reference>
<protein>
    <submittedName>
        <fullName evidence="1">Uncharacterized protein</fullName>
    </submittedName>
</protein>
<sequence length="314" mass="37095">MIRLLKVKTEGEKEMSEEYIAFLNDLATELFKDDVNGVKKEKECFFKLRFNPENYKISNKNIKEEKDDLLTLIKKQLGYAPTNIARLQRQVIENLITIYQQELIQDNVNIEALTHAEPGQKGIWQQVYHWLHDKKFPRWQFNQLWEQFKQQGNPQPDWIKFAPTVRGMYWEEPVNSTPTIPCDLPLRMELNLNYPQSYLLLLNRELNTNTRFLVCPSLAFAPDNKIDQPPILLPQMGSIATQKNRFIKFDGEGVEEYLGIVSEKPIEIDGLTRNPKQQFPILEDDILNQLWQQLQQQQNWQVFYQSFQVVKPQP</sequence>
<organism evidence="1 2">
    <name type="scientific">Planktothrix pseudagardhii</name>
    <dbReference type="NCBI Taxonomy" id="132604"/>
    <lineage>
        <taxon>Bacteria</taxon>
        <taxon>Bacillati</taxon>
        <taxon>Cyanobacteriota</taxon>
        <taxon>Cyanophyceae</taxon>
        <taxon>Oscillatoriophycideae</taxon>
        <taxon>Oscillatoriales</taxon>
        <taxon>Microcoleaceae</taxon>
        <taxon>Planktothrix</taxon>
    </lineage>
</organism>
<accession>A0A9W4G9F8</accession>
<evidence type="ECO:0000313" key="2">
    <source>
        <dbReference type="Proteomes" id="UP001153719"/>
    </source>
</evidence>
<dbReference type="AlphaFoldDB" id="A0A9W4G9F8"/>
<keyword evidence="2" id="KW-1185">Reference proteome</keyword>
<gene>
    <name evidence="1" type="ORF">NO713_04755</name>
</gene>
<name>A0A9W4G9F8_9CYAN</name>
<proteinExistence type="predicted"/>